<dbReference type="PROSITE" id="PS51257">
    <property type="entry name" value="PROKAR_LIPOPROTEIN"/>
    <property type="match status" value="1"/>
</dbReference>
<dbReference type="InterPro" id="IPR011990">
    <property type="entry name" value="TPR-like_helical_dom_sf"/>
</dbReference>
<feature type="domain" description="SusD-like N-terminal" evidence="7">
    <location>
        <begin position="104"/>
        <end position="223"/>
    </location>
</feature>
<keyword evidence="9" id="KW-1185">Reference proteome</keyword>
<reference evidence="8 9" key="1">
    <citation type="submission" date="2023-05" db="EMBL/GenBank/DDBJ databases">
        <title>Genome sequence of Pinibacter sp. MAH-24.</title>
        <authorList>
            <person name="Huq M.A."/>
        </authorList>
    </citation>
    <scope>NUCLEOTIDE SEQUENCE [LARGE SCALE GENOMIC DNA]</scope>
    <source>
        <strain evidence="8 9">MAH-24</strain>
    </source>
</reference>
<dbReference type="Pfam" id="PF14322">
    <property type="entry name" value="SusD-like_3"/>
    <property type="match status" value="1"/>
</dbReference>
<evidence type="ECO:0000313" key="8">
    <source>
        <dbReference type="EMBL" id="MDI3321375.1"/>
    </source>
</evidence>
<dbReference type="EMBL" id="JASBRG010000007">
    <property type="protein sequence ID" value="MDI3321375.1"/>
    <property type="molecule type" value="Genomic_DNA"/>
</dbReference>
<protein>
    <submittedName>
        <fullName evidence="8">RagB/SusD family nutrient uptake outer membrane protein</fullName>
    </submittedName>
</protein>
<dbReference type="Pfam" id="PF07980">
    <property type="entry name" value="SusD_RagB"/>
    <property type="match status" value="1"/>
</dbReference>
<evidence type="ECO:0000256" key="2">
    <source>
        <dbReference type="ARBA" id="ARBA00006275"/>
    </source>
</evidence>
<keyword evidence="5" id="KW-0998">Cell outer membrane</keyword>
<evidence type="ECO:0000259" key="7">
    <source>
        <dbReference type="Pfam" id="PF14322"/>
    </source>
</evidence>
<evidence type="ECO:0000256" key="3">
    <source>
        <dbReference type="ARBA" id="ARBA00022729"/>
    </source>
</evidence>
<dbReference type="Proteomes" id="UP001226434">
    <property type="component" value="Unassembled WGS sequence"/>
</dbReference>
<gene>
    <name evidence="8" type="ORF">QJ048_16390</name>
</gene>
<feature type="domain" description="RagB/SusD" evidence="6">
    <location>
        <begin position="327"/>
        <end position="455"/>
    </location>
</feature>
<keyword evidence="3" id="KW-0732">Signal</keyword>
<comment type="similarity">
    <text evidence="2">Belongs to the SusD family.</text>
</comment>
<dbReference type="CDD" id="cd08977">
    <property type="entry name" value="SusD"/>
    <property type="match status" value="1"/>
</dbReference>
<comment type="subcellular location">
    <subcellularLocation>
        <location evidence="1">Cell outer membrane</location>
    </subcellularLocation>
</comment>
<evidence type="ECO:0000259" key="6">
    <source>
        <dbReference type="Pfam" id="PF07980"/>
    </source>
</evidence>
<organism evidence="8 9">
    <name type="scientific">Pinibacter soli</name>
    <dbReference type="NCBI Taxonomy" id="3044211"/>
    <lineage>
        <taxon>Bacteria</taxon>
        <taxon>Pseudomonadati</taxon>
        <taxon>Bacteroidota</taxon>
        <taxon>Chitinophagia</taxon>
        <taxon>Chitinophagales</taxon>
        <taxon>Chitinophagaceae</taxon>
        <taxon>Pinibacter</taxon>
    </lineage>
</organism>
<proteinExistence type="inferred from homology"/>
<comment type="caution">
    <text evidence="8">The sequence shown here is derived from an EMBL/GenBank/DDBJ whole genome shotgun (WGS) entry which is preliminary data.</text>
</comment>
<dbReference type="SUPFAM" id="SSF48452">
    <property type="entry name" value="TPR-like"/>
    <property type="match status" value="1"/>
</dbReference>
<evidence type="ECO:0000256" key="5">
    <source>
        <dbReference type="ARBA" id="ARBA00023237"/>
    </source>
</evidence>
<dbReference type="InterPro" id="IPR033985">
    <property type="entry name" value="SusD-like_N"/>
</dbReference>
<keyword evidence="4" id="KW-0472">Membrane</keyword>
<evidence type="ECO:0000256" key="1">
    <source>
        <dbReference type="ARBA" id="ARBA00004442"/>
    </source>
</evidence>
<accession>A0ABT6RG73</accession>
<sequence>MKTYLILLLITLIIIGVGCKKFVTIDPPGDQIVNPKPFTDDGTATSTITGIYSEMMNNPQQFSCAYTTLLAGMYADELYYYTPGNFDEFTTCNISEVNHGLIESAFWLPAYKYIYAANLALEQLNATTTLSSSVKRRLTGEALFIRVFCYQYLAGLFGDVPLVLGSDYRQSISLPRTSREDVYAQMNKDIAKAVDLLPANFPESDRVRPNKWAAKALQARIALVSKDYATASAAAGEVINNSLFVLETTVNNTFLKDSKEAIWQLQPVRPTYNTTEGNLILPANNNTQPTFVVSSYLLNAFEAGDQRKTAWIGQRVYNGNTIFYPYKYKIRTNQTVTENYVVLRLAEMYLVRAEANARLGQMQDALKDLNIIRKRAGLSNATANDTQSVLQAIEQEKRIELCFEWGMRWFDLQRTGRAAAVLSPIKPGWSQHDTLWPIPIYQLNLNPFLTQNQGY</sequence>
<evidence type="ECO:0000256" key="4">
    <source>
        <dbReference type="ARBA" id="ARBA00023136"/>
    </source>
</evidence>
<name>A0ABT6RG73_9BACT</name>
<evidence type="ECO:0000313" key="9">
    <source>
        <dbReference type="Proteomes" id="UP001226434"/>
    </source>
</evidence>
<dbReference type="Gene3D" id="1.25.40.390">
    <property type="match status" value="1"/>
</dbReference>
<dbReference type="RefSeq" id="WP_282335484.1">
    <property type="nucleotide sequence ID" value="NZ_JASBRG010000007.1"/>
</dbReference>
<dbReference type="InterPro" id="IPR012944">
    <property type="entry name" value="SusD_RagB_dom"/>
</dbReference>